<dbReference type="Proteomes" id="UP001285921">
    <property type="component" value="Unassembled WGS sequence"/>
</dbReference>
<evidence type="ECO:0000313" key="2">
    <source>
        <dbReference type="EMBL" id="GMK44104.1"/>
    </source>
</evidence>
<protein>
    <submittedName>
        <fullName evidence="2">Uncharacterized protein</fullName>
    </submittedName>
</protein>
<accession>A0ABQ6NI38</accession>
<name>A0ABQ6NI38_9BACL</name>
<proteinExistence type="predicted"/>
<sequence>MLRLDKTISRHAALPIFILALFLIASQYMLVHADKDNGVFYLKDHEGDQEALSDVSISGELGDGFHSTRFNLVNGEVTTNTKLFDPPRAVWYNSTQPDKLKVKWKFDNVFSPDSITARDPEDPGSYWQASVHPNITEYDENKQPRKGNGATYTNRLEYGLANIGDQYYFVVPSTNSYAGTSGIYRLNFIDGRDYRGELPASEALATFSLDKNKGDGSSEIQVLGLEAVGDKLALVLEEDHKLVIRSYDSKSGEQVGQAAVSGFSISGSDKAQGRSFYESYEAYSDSDSGRLSLAFMSSPDQGQVSKTIWSFDLADGVKLLDETAVSYPDDMESNLRNMKSIHYMDGKLYVNYQSTETKDQNDILFDMARPKHLMIRVYKASKLQYEGELVTDRNQDSNRVEHLATSYDYDPMYNREFDHIRIRPAE</sequence>
<feature type="transmembrane region" description="Helical" evidence="1">
    <location>
        <begin position="12"/>
        <end position="30"/>
    </location>
</feature>
<evidence type="ECO:0000313" key="3">
    <source>
        <dbReference type="Proteomes" id="UP001285921"/>
    </source>
</evidence>
<evidence type="ECO:0000256" key="1">
    <source>
        <dbReference type="SAM" id="Phobius"/>
    </source>
</evidence>
<dbReference type="EMBL" id="BTCL01000003">
    <property type="protein sequence ID" value="GMK44104.1"/>
    <property type="molecule type" value="Genomic_DNA"/>
</dbReference>
<comment type="caution">
    <text evidence="2">The sequence shown here is derived from an EMBL/GenBank/DDBJ whole genome shotgun (WGS) entry which is preliminary data.</text>
</comment>
<gene>
    <name evidence="2" type="ORF">PghCCS26_12310</name>
</gene>
<keyword evidence="1" id="KW-0812">Transmembrane</keyword>
<keyword evidence="1" id="KW-1133">Transmembrane helix</keyword>
<dbReference type="RefSeq" id="WP_317979169.1">
    <property type="nucleotide sequence ID" value="NZ_BTCL01000003.1"/>
</dbReference>
<keyword evidence="1" id="KW-0472">Membrane</keyword>
<organism evidence="2 3">
    <name type="scientific">Paenibacillus glycanilyticus</name>
    <dbReference type="NCBI Taxonomy" id="126569"/>
    <lineage>
        <taxon>Bacteria</taxon>
        <taxon>Bacillati</taxon>
        <taxon>Bacillota</taxon>
        <taxon>Bacilli</taxon>
        <taxon>Bacillales</taxon>
        <taxon>Paenibacillaceae</taxon>
        <taxon>Paenibacillus</taxon>
    </lineage>
</organism>
<keyword evidence="3" id="KW-1185">Reference proteome</keyword>
<reference evidence="2 3" key="1">
    <citation type="submission" date="2023-05" db="EMBL/GenBank/DDBJ databases">
        <title>Draft genome of Paenibacillus sp. CCS26.</title>
        <authorList>
            <person name="Akita H."/>
            <person name="Shinto Y."/>
            <person name="Kimura Z."/>
        </authorList>
    </citation>
    <scope>NUCLEOTIDE SEQUENCE [LARGE SCALE GENOMIC DNA]</scope>
    <source>
        <strain evidence="2 3">CCS26</strain>
    </source>
</reference>